<keyword evidence="3" id="KW-1185">Reference proteome</keyword>
<evidence type="ECO:0000313" key="3">
    <source>
        <dbReference type="Proteomes" id="UP000555564"/>
    </source>
</evidence>
<proteinExistence type="predicted"/>
<comment type="caution">
    <text evidence="2">The sequence shown here is derived from an EMBL/GenBank/DDBJ whole genome shotgun (WGS) entry which is preliminary data.</text>
</comment>
<name>A0A7X0ID33_9ACTN</name>
<feature type="domain" description="DUF397" evidence="1">
    <location>
        <begin position="6"/>
        <end position="60"/>
    </location>
</feature>
<reference evidence="2 3" key="1">
    <citation type="submission" date="2020-08" db="EMBL/GenBank/DDBJ databases">
        <title>Sequencing the genomes of 1000 actinobacteria strains.</title>
        <authorList>
            <person name="Klenk H.-P."/>
        </authorList>
    </citation>
    <scope>NUCLEOTIDE SEQUENCE [LARGE SCALE GENOMIC DNA]</scope>
    <source>
        <strain evidence="2 3">DSM 44936</strain>
    </source>
</reference>
<sequence length="67" mass="6973">MDLSHAVWRKSSYSGGTGGQCVEVAGNLPSVVAIRDSKFPDGPILTCGPSEWSSFVVGVKASAYPSK</sequence>
<gene>
    <name evidence="2" type="ORF">BJ992_002463</name>
</gene>
<protein>
    <recommendedName>
        <fullName evidence="1">DUF397 domain-containing protein</fullName>
    </recommendedName>
</protein>
<dbReference type="InterPro" id="IPR007278">
    <property type="entry name" value="DUF397"/>
</dbReference>
<dbReference type="RefSeq" id="WP_184980514.1">
    <property type="nucleotide sequence ID" value="NZ_BAAALO010000016.1"/>
</dbReference>
<dbReference type="AlphaFoldDB" id="A0A7X0ID33"/>
<evidence type="ECO:0000313" key="2">
    <source>
        <dbReference type="EMBL" id="MBB6473032.1"/>
    </source>
</evidence>
<organism evidence="2 3">
    <name type="scientific">Sphaerisporangium rubeum</name>
    <dbReference type="NCBI Taxonomy" id="321317"/>
    <lineage>
        <taxon>Bacteria</taxon>
        <taxon>Bacillati</taxon>
        <taxon>Actinomycetota</taxon>
        <taxon>Actinomycetes</taxon>
        <taxon>Streptosporangiales</taxon>
        <taxon>Streptosporangiaceae</taxon>
        <taxon>Sphaerisporangium</taxon>
    </lineage>
</organism>
<evidence type="ECO:0000259" key="1">
    <source>
        <dbReference type="Pfam" id="PF04149"/>
    </source>
</evidence>
<accession>A0A7X0ID33</accession>
<dbReference type="EMBL" id="JACHIU010000001">
    <property type="protein sequence ID" value="MBB6473032.1"/>
    <property type="molecule type" value="Genomic_DNA"/>
</dbReference>
<dbReference type="Proteomes" id="UP000555564">
    <property type="component" value="Unassembled WGS sequence"/>
</dbReference>
<dbReference type="Pfam" id="PF04149">
    <property type="entry name" value="DUF397"/>
    <property type="match status" value="1"/>
</dbReference>